<protein>
    <recommendedName>
        <fullName evidence="2">MIF4G domain-containing protein</fullName>
    </recommendedName>
</protein>
<reference evidence="1" key="1">
    <citation type="journal article" date="2020" name="Nature">
        <title>Giant virus diversity and host interactions through global metagenomics.</title>
        <authorList>
            <person name="Schulz F."/>
            <person name="Roux S."/>
            <person name="Paez-Espino D."/>
            <person name="Jungbluth S."/>
            <person name="Walsh D.A."/>
            <person name="Denef V.J."/>
            <person name="McMahon K.D."/>
            <person name="Konstantinidis K.T."/>
            <person name="Eloe-Fadrosh E.A."/>
            <person name="Kyrpides N.C."/>
            <person name="Woyke T."/>
        </authorList>
    </citation>
    <scope>NUCLEOTIDE SEQUENCE</scope>
    <source>
        <strain evidence="1">GVMAG-M-3300020169-51</strain>
    </source>
</reference>
<sequence length="312" mass="37024">MATTSKKTYTIFDFYKIERQGLDIELDDMTIKVINSLSQRVGAPTYQKTPIFKKRERKPKPDISNDDWEEMRNFKTTELKRNESGIELEMDRIRNHLNQITEKNYELMKDYITDILITVIKSNVEEKDLQKVGKSIFEIGSKNKFWSKLYAKLYKDLIDKFPIMKDISVKNFSEFSELFEVIRCVDSDKDYDLFCDINKENEKRRSLCCFFVHLMNQGVISLESMERLTVLLKDKFLEYINLDDKKNAVIEICENIIIIAKEGQDKFEDDDDFWEMLTTFVEKFSDCDHKNYKSLPSKCVFSLMDLLEELEC</sequence>
<proteinExistence type="predicted"/>
<accession>A0A6C0C0F6</accession>
<name>A0A6C0C0F6_9ZZZZ</name>
<evidence type="ECO:0000313" key="1">
    <source>
        <dbReference type="EMBL" id="QHS97289.1"/>
    </source>
</evidence>
<dbReference type="SUPFAM" id="SSF48371">
    <property type="entry name" value="ARM repeat"/>
    <property type="match status" value="1"/>
</dbReference>
<dbReference type="AlphaFoldDB" id="A0A6C0C0F6"/>
<organism evidence="1">
    <name type="scientific">viral metagenome</name>
    <dbReference type="NCBI Taxonomy" id="1070528"/>
    <lineage>
        <taxon>unclassified sequences</taxon>
        <taxon>metagenomes</taxon>
        <taxon>organismal metagenomes</taxon>
    </lineage>
</organism>
<dbReference type="Gene3D" id="1.25.40.180">
    <property type="match status" value="1"/>
</dbReference>
<dbReference type="EMBL" id="MN739292">
    <property type="protein sequence ID" value="QHS97289.1"/>
    <property type="molecule type" value="Genomic_DNA"/>
</dbReference>
<evidence type="ECO:0008006" key="2">
    <source>
        <dbReference type="Google" id="ProtNLM"/>
    </source>
</evidence>
<dbReference type="InterPro" id="IPR016024">
    <property type="entry name" value="ARM-type_fold"/>
</dbReference>